<name>A0ACB9X6F2_CHAAC</name>
<accession>A0ACB9X6F2</accession>
<protein>
    <submittedName>
        <fullName evidence="1">Uncharacterized protein</fullName>
    </submittedName>
</protein>
<organism evidence="1 2">
    <name type="scientific">Chaenocephalus aceratus</name>
    <name type="common">Blackfin icefish</name>
    <name type="synonym">Chaenichthys aceratus</name>
    <dbReference type="NCBI Taxonomy" id="36190"/>
    <lineage>
        <taxon>Eukaryota</taxon>
        <taxon>Metazoa</taxon>
        <taxon>Chordata</taxon>
        <taxon>Craniata</taxon>
        <taxon>Vertebrata</taxon>
        <taxon>Euteleostomi</taxon>
        <taxon>Actinopterygii</taxon>
        <taxon>Neopterygii</taxon>
        <taxon>Teleostei</taxon>
        <taxon>Neoteleostei</taxon>
        <taxon>Acanthomorphata</taxon>
        <taxon>Eupercaria</taxon>
        <taxon>Perciformes</taxon>
        <taxon>Notothenioidei</taxon>
        <taxon>Channichthyidae</taxon>
        <taxon>Chaenocephalus</taxon>
    </lineage>
</organism>
<comment type="caution">
    <text evidence="1">The sequence shown here is derived from an EMBL/GenBank/DDBJ whole genome shotgun (WGS) entry which is preliminary data.</text>
</comment>
<feature type="non-terminal residue" evidence="1">
    <location>
        <position position="373"/>
    </location>
</feature>
<evidence type="ECO:0000313" key="2">
    <source>
        <dbReference type="Proteomes" id="UP001057452"/>
    </source>
</evidence>
<reference evidence="1" key="1">
    <citation type="submission" date="2022-05" db="EMBL/GenBank/DDBJ databases">
        <title>Chromosome-level genome of Chaenocephalus aceratus.</title>
        <authorList>
            <person name="Park H."/>
        </authorList>
    </citation>
    <scope>NUCLEOTIDE SEQUENCE</scope>
    <source>
        <strain evidence="1">KU_202001</strain>
    </source>
</reference>
<dbReference type="EMBL" id="CM043792">
    <property type="protein sequence ID" value="KAI4822204.1"/>
    <property type="molecule type" value="Genomic_DNA"/>
</dbReference>
<keyword evidence="2" id="KW-1185">Reference proteome</keyword>
<gene>
    <name evidence="1" type="ORF">KUCAC02_007763</name>
</gene>
<proteinExistence type="predicted"/>
<evidence type="ECO:0000313" key="1">
    <source>
        <dbReference type="EMBL" id="KAI4822204.1"/>
    </source>
</evidence>
<sequence>MAAVRLAPVQAMFMSVILLSALYVCKVSCVIQYTRWDLLNFRHNQHALESSTSFPKEILPVSPGLPTPWQQTGKGSRRSGVLSRFKRRPYRPPLPALLLSNVRSLRHKMDELHLLIQSNKTYGDCSTICLTETWLHHSIPDQAVSLAGYTLHRADRSVELTHKSNGGGICIMVNHRWCTNSTSLSHACTPLLEHLTVKCRPTYLPREFASIIIIGVYIPPEANANTTMSDLASHISSVENAHPDAAIIVLGDFNHTNLSTELPNYHQQVTCPSRGNNTLEHCYTPLKEAYRASAGAPLGKSDHAMLLLIPKTVWKRLQVLTNYKTKPPPTPENDHQLPDKLNAFYSRFDHSPVFPLSPPSPPPPPPFLIKEAE</sequence>
<dbReference type="Proteomes" id="UP001057452">
    <property type="component" value="Chromosome 8"/>
</dbReference>